<sequence>MQQNNKQKIRKRLTIGAIIMSAVVWLLFVIFAHHSYVMLSEGFINSVGFPFHPNMNTVALIRQVILVATAVTLLYTALMTFSHNLAVKKVSATKNVTNN</sequence>
<comment type="caution">
    <text evidence="1">The sequence shown here is derived from an EMBL/GenBank/DDBJ whole genome shotgun (WGS) entry which is preliminary data.</text>
</comment>
<accession>A0A1X0VD07</accession>
<evidence type="ECO:0000313" key="2">
    <source>
        <dbReference type="Proteomes" id="UP000192288"/>
    </source>
</evidence>
<dbReference type="EMBL" id="MPLS01000021">
    <property type="protein sequence ID" value="ORI97580.1"/>
    <property type="molecule type" value="Genomic_DNA"/>
</dbReference>
<name>A0A1X0VD07_LEUPS</name>
<reference evidence="1 2" key="1">
    <citation type="journal article" date="2017" name="Front. Microbiol.">
        <title>Genomic Characterization of Dairy Associated Leuconostoc Species and Diversity of Leuconostocs in Undefined Mixed Mesophilic Starter Cultures.</title>
        <authorList>
            <person name="Frantzen C.A."/>
            <person name="Kot W."/>
            <person name="Pedersen T.B."/>
            <person name="Ardo Y.M."/>
            <person name="Broadbent J.R."/>
            <person name="Neve H."/>
            <person name="Hansen L.H."/>
            <person name="Dal Bello F."/>
            <person name="Ostlie H.M."/>
            <person name="Kleppen H.P."/>
            <person name="Vogensen F.K."/>
            <person name="Holo H."/>
        </authorList>
    </citation>
    <scope>NUCLEOTIDE SEQUENCE [LARGE SCALE GENOMIC DNA]</scope>
    <source>
        <strain evidence="1 2">LMGCF08</strain>
    </source>
</reference>
<organism evidence="1 2">
    <name type="scientific">Leuconostoc pseudomesenteroides</name>
    <dbReference type="NCBI Taxonomy" id="33968"/>
    <lineage>
        <taxon>Bacteria</taxon>
        <taxon>Bacillati</taxon>
        <taxon>Bacillota</taxon>
        <taxon>Bacilli</taxon>
        <taxon>Lactobacillales</taxon>
        <taxon>Lactobacillaceae</taxon>
        <taxon>Leuconostoc</taxon>
    </lineage>
</organism>
<dbReference type="AlphaFoldDB" id="A0A1X0VD07"/>
<gene>
    <name evidence="1" type="ORF">BMR96_06560</name>
</gene>
<dbReference type="RefSeq" id="WP_080519395.1">
    <property type="nucleotide sequence ID" value="NZ_MPLS01000021.1"/>
</dbReference>
<protein>
    <submittedName>
        <fullName evidence="1">Uncharacterized protein</fullName>
    </submittedName>
</protein>
<dbReference type="Proteomes" id="UP000192288">
    <property type="component" value="Unassembled WGS sequence"/>
</dbReference>
<proteinExistence type="predicted"/>
<dbReference type="STRING" id="33968.BMS77_07050"/>
<evidence type="ECO:0000313" key="1">
    <source>
        <dbReference type="EMBL" id="ORI97580.1"/>
    </source>
</evidence>